<dbReference type="AlphaFoldDB" id="A0A1H7LRK8"/>
<dbReference type="InterPro" id="IPR011701">
    <property type="entry name" value="MFS"/>
</dbReference>
<sequence>MLAGCAAFLSLYASQGVLRELADDFRVNAERAGLTIAATTLAVALVAPFVGRLTRGYARPRVIAWSSMLLAAPMALSAHASSFAALLLWRFASGVLIPVVFASTVAFIGERWEPRRITEVTSLYVTGTVVGGFAGRFIAALVTAYADWHRAFEALAAASLLVGLVIRVLLADGQPHEAHDAHEARDAAVDRREAGGGGAAASLFGGPLVAAYAVGFCVLFAQVASFTYASLYLGRPPFSLGPAALGSIYAVFLLALVVTPVAGRVARSRPQSQLLLAASLLGALGSLVTLSHSLAMVLAGLALSSSGVFVAQAAATSFVTSSSGAAKATAIGIYLSCYYLGGSLGAIVPGAVWARFGWPGCVALVVLVQCACPVVAHWGWRARPPHSTRQSNTGLKKLRS</sequence>
<gene>
    <name evidence="10" type="ORF">SAMN05192542_104466</name>
</gene>
<dbReference type="GO" id="GO:0005886">
    <property type="term" value="C:plasma membrane"/>
    <property type="evidence" value="ECO:0007669"/>
    <property type="project" value="UniProtKB-SubCell"/>
</dbReference>
<comment type="similarity">
    <text evidence="2">Belongs to the major facilitator superfamily.</text>
</comment>
<keyword evidence="3" id="KW-0813">Transport</keyword>
<feature type="transmembrane region" description="Helical" evidence="8">
    <location>
        <begin position="274"/>
        <end position="291"/>
    </location>
</feature>
<dbReference type="Proteomes" id="UP000199120">
    <property type="component" value="Unassembled WGS sequence"/>
</dbReference>
<evidence type="ECO:0000256" key="6">
    <source>
        <dbReference type="ARBA" id="ARBA00022989"/>
    </source>
</evidence>
<keyword evidence="5 8" id="KW-0812">Transmembrane</keyword>
<keyword evidence="6 8" id="KW-1133">Transmembrane helix</keyword>
<evidence type="ECO:0000256" key="5">
    <source>
        <dbReference type="ARBA" id="ARBA00022692"/>
    </source>
</evidence>
<protein>
    <submittedName>
        <fullName evidence="10">Predicted arabinose efflux permease, MFS family</fullName>
    </submittedName>
</protein>
<comment type="subcellular location">
    <subcellularLocation>
        <location evidence="1">Cell membrane</location>
        <topology evidence="1">Multi-pass membrane protein</topology>
    </subcellularLocation>
</comment>
<dbReference type="InterPro" id="IPR020846">
    <property type="entry name" value="MFS_dom"/>
</dbReference>
<evidence type="ECO:0000256" key="4">
    <source>
        <dbReference type="ARBA" id="ARBA00022475"/>
    </source>
</evidence>
<evidence type="ECO:0000313" key="10">
    <source>
        <dbReference type="EMBL" id="SEL01560.1"/>
    </source>
</evidence>
<dbReference type="EMBL" id="FOAJ01000004">
    <property type="protein sequence ID" value="SEL01560.1"/>
    <property type="molecule type" value="Genomic_DNA"/>
</dbReference>
<evidence type="ECO:0000256" key="2">
    <source>
        <dbReference type="ARBA" id="ARBA00008335"/>
    </source>
</evidence>
<dbReference type="PANTHER" id="PTHR43271">
    <property type="entry name" value="BLL2771 PROTEIN"/>
    <property type="match status" value="1"/>
</dbReference>
<dbReference type="PANTHER" id="PTHR43271:SF2">
    <property type="entry name" value="BLL2771 PROTEIN"/>
    <property type="match status" value="1"/>
</dbReference>
<keyword evidence="7 8" id="KW-0472">Membrane</keyword>
<feature type="transmembrane region" description="Helical" evidence="8">
    <location>
        <begin position="297"/>
        <end position="319"/>
    </location>
</feature>
<dbReference type="PROSITE" id="PS50850">
    <property type="entry name" value="MFS"/>
    <property type="match status" value="1"/>
</dbReference>
<feature type="transmembrane region" description="Helical" evidence="8">
    <location>
        <begin position="121"/>
        <end position="145"/>
    </location>
</feature>
<proteinExistence type="inferred from homology"/>
<organism evidence="10 11">
    <name type="scientific">Paraburkholderia caballeronis</name>
    <dbReference type="NCBI Taxonomy" id="416943"/>
    <lineage>
        <taxon>Bacteria</taxon>
        <taxon>Pseudomonadati</taxon>
        <taxon>Pseudomonadota</taxon>
        <taxon>Betaproteobacteria</taxon>
        <taxon>Burkholderiales</taxon>
        <taxon>Burkholderiaceae</taxon>
        <taxon>Paraburkholderia</taxon>
    </lineage>
</organism>
<dbReference type="Gene3D" id="1.20.1250.20">
    <property type="entry name" value="MFS general substrate transporter like domains"/>
    <property type="match status" value="1"/>
</dbReference>
<evidence type="ECO:0000313" key="11">
    <source>
        <dbReference type="Proteomes" id="UP000199120"/>
    </source>
</evidence>
<evidence type="ECO:0000256" key="7">
    <source>
        <dbReference type="ARBA" id="ARBA00023136"/>
    </source>
</evidence>
<dbReference type="GO" id="GO:0022857">
    <property type="term" value="F:transmembrane transporter activity"/>
    <property type="evidence" value="ECO:0007669"/>
    <property type="project" value="InterPro"/>
</dbReference>
<keyword evidence="11" id="KW-1185">Reference proteome</keyword>
<evidence type="ECO:0000256" key="1">
    <source>
        <dbReference type="ARBA" id="ARBA00004651"/>
    </source>
</evidence>
<keyword evidence="4" id="KW-1003">Cell membrane</keyword>
<accession>A0A1H7LRK8</accession>
<feature type="transmembrane region" description="Helical" evidence="8">
    <location>
        <begin position="243"/>
        <end position="262"/>
    </location>
</feature>
<feature type="transmembrane region" description="Helical" evidence="8">
    <location>
        <begin position="331"/>
        <end position="351"/>
    </location>
</feature>
<dbReference type="RefSeq" id="WP_208862124.1">
    <property type="nucleotide sequence ID" value="NZ_FNSR01000002.1"/>
</dbReference>
<feature type="transmembrane region" description="Helical" evidence="8">
    <location>
        <begin position="32"/>
        <end position="50"/>
    </location>
</feature>
<feature type="transmembrane region" description="Helical" evidence="8">
    <location>
        <begin position="62"/>
        <end position="81"/>
    </location>
</feature>
<reference evidence="11" key="1">
    <citation type="submission" date="2016-10" db="EMBL/GenBank/DDBJ databases">
        <authorList>
            <person name="Varghese N."/>
            <person name="Submissions S."/>
        </authorList>
    </citation>
    <scope>NUCLEOTIDE SEQUENCE [LARGE SCALE GENOMIC DNA]</scope>
    <source>
        <strain evidence="11">LMG 26416</strain>
    </source>
</reference>
<feature type="domain" description="Major facilitator superfamily (MFS) profile" evidence="9">
    <location>
        <begin position="1"/>
        <end position="400"/>
    </location>
</feature>
<dbReference type="SUPFAM" id="SSF103473">
    <property type="entry name" value="MFS general substrate transporter"/>
    <property type="match status" value="1"/>
</dbReference>
<dbReference type="CDD" id="cd17324">
    <property type="entry name" value="MFS_NepI_like"/>
    <property type="match status" value="1"/>
</dbReference>
<name>A0A1H7LRK8_9BURK</name>
<feature type="transmembrane region" description="Helical" evidence="8">
    <location>
        <begin position="357"/>
        <end position="380"/>
    </location>
</feature>
<dbReference type="STRING" id="416943.SAMN05445871_3711"/>
<feature type="transmembrane region" description="Helical" evidence="8">
    <location>
        <begin position="151"/>
        <end position="170"/>
    </location>
</feature>
<dbReference type="InterPro" id="IPR036259">
    <property type="entry name" value="MFS_trans_sf"/>
</dbReference>
<evidence type="ECO:0000256" key="8">
    <source>
        <dbReference type="SAM" id="Phobius"/>
    </source>
</evidence>
<feature type="transmembrane region" description="Helical" evidence="8">
    <location>
        <begin position="209"/>
        <end position="231"/>
    </location>
</feature>
<evidence type="ECO:0000256" key="3">
    <source>
        <dbReference type="ARBA" id="ARBA00022448"/>
    </source>
</evidence>
<feature type="transmembrane region" description="Helical" evidence="8">
    <location>
        <begin position="87"/>
        <end position="109"/>
    </location>
</feature>
<evidence type="ECO:0000259" key="9">
    <source>
        <dbReference type="PROSITE" id="PS50850"/>
    </source>
</evidence>
<dbReference type="Pfam" id="PF07690">
    <property type="entry name" value="MFS_1"/>
    <property type="match status" value="1"/>
</dbReference>